<sequence>MRTYEIISSEWDGVSTFKLVDHAAKAEAEVIPAVGFHLFRFDVGNESYIAKPESLAVLRAQSSRYGVPILFPPGRVKQAAFTFEGREYRLPANREPHHAHGELRERPWKVVASGADAAEGAYVSAEIDFAEHPEMLAYFPHAACFRFTYRLKDGTLSLSGEIANRSSQSMPLSLGFHPYFAFAKEEASRVRVVIPAAAEWPLSEDGYAAGEPAPSALTAALHQGQLVTELPEYPGGSQMLTIKPGHQSCELHYEARGTKLVYDMGDRFPIHVLFTAPWSDAVSLEPYTSIMNVFNEPFSADLSGAKGIAAGGTFEFSWSIRVIALD</sequence>
<dbReference type="AlphaFoldDB" id="A0A6G3ZXF1"/>
<organism evidence="1">
    <name type="scientific">Paenibacillus sp. SYP-B3998</name>
    <dbReference type="NCBI Taxonomy" id="2678564"/>
    <lineage>
        <taxon>Bacteria</taxon>
        <taxon>Bacillati</taxon>
        <taxon>Bacillota</taxon>
        <taxon>Bacilli</taxon>
        <taxon>Bacillales</taxon>
        <taxon>Paenibacillaceae</taxon>
        <taxon>Paenibacillus</taxon>
    </lineage>
</organism>
<dbReference type="GO" id="GO:0016853">
    <property type="term" value="F:isomerase activity"/>
    <property type="evidence" value="ECO:0007669"/>
    <property type="project" value="InterPro"/>
</dbReference>
<proteinExistence type="predicted"/>
<reference evidence="1" key="1">
    <citation type="submission" date="2020-02" db="EMBL/GenBank/DDBJ databases">
        <authorList>
            <person name="Shen X.-R."/>
            <person name="Zhang Y.-X."/>
        </authorList>
    </citation>
    <scope>NUCLEOTIDE SEQUENCE</scope>
    <source>
        <strain evidence="1">SYP-B3998</strain>
    </source>
</reference>
<gene>
    <name evidence="1" type="ORF">GK047_09530</name>
</gene>
<dbReference type="EMBL" id="JAAIKC010000002">
    <property type="protein sequence ID" value="NEW06251.1"/>
    <property type="molecule type" value="Genomic_DNA"/>
</dbReference>
<evidence type="ECO:0000313" key="1">
    <source>
        <dbReference type="EMBL" id="NEW06251.1"/>
    </source>
</evidence>
<dbReference type="GO" id="GO:0005975">
    <property type="term" value="P:carbohydrate metabolic process"/>
    <property type="evidence" value="ECO:0007669"/>
    <property type="project" value="InterPro"/>
</dbReference>
<dbReference type="InterPro" id="IPR011013">
    <property type="entry name" value="Gal_mutarotase_sf_dom"/>
</dbReference>
<dbReference type="GO" id="GO:0030246">
    <property type="term" value="F:carbohydrate binding"/>
    <property type="evidence" value="ECO:0007669"/>
    <property type="project" value="InterPro"/>
</dbReference>
<name>A0A6G3ZXF1_9BACL</name>
<dbReference type="RefSeq" id="WP_163944737.1">
    <property type="nucleotide sequence ID" value="NZ_JAAIKC010000002.1"/>
</dbReference>
<protein>
    <submittedName>
        <fullName evidence="1">Aldose 1-epimerase</fullName>
    </submittedName>
</protein>
<dbReference type="CDD" id="cd01081">
    <property type="entry name" value="Aldose_epim"/>
    <property type="match status" value="1"/>
</dbReference>
<dbReference type="SUPFAM" id="SSF74650">
    <property type="entry name" value="Galactose mutarotase-like"/>
    <property type="match status" value="1"/>
</dbReference>
<dbReference type="InterPro" id="IPR008183">
    <property type="entry name" value="Aldose_1/G6P_1-epimerase"/>
</dbReference>
<dbReference type="Gene3D" id="2.70.98.10">
    <property type="match status" value="1"/>
</dbReference>
<comment type="caution">
    <text evidence="1">The sequence shown here is derived from an EMBL/GenBank/DDBJ whole genome shotgun (WGS) entry which is preliminary data.</text>
</comment>
<dbReference type="Pfam" id="PF01263">
    <property type="entry name" value="Aldose_epim"/>
    <property type="match status" value="1"/>
</dbReference>
<accession>A0A6G3ZXF1</accession>
<dbReference type="InterPro" id="IPR014718">
    <property type="entry name" value="GH-type_carb-bd"/>
</dbReference>